<dbReference type="Gene3D" id="3.30.70.1620">
    <property type="match status" value="1"/>
</dbReference>
<dbReference type="InterPro" id="IPR024704">
    <property type="entry name" value="SMC"/>
</dbReference>
<dbReference type="InterPro" id="IPR036277">
    <property type="entry name" value="SMC_hinge_sf"/>
</dbReference>
<dbReference type="AlphaFoldDB" id="G7V8S5"/>
<evidence type="ECO:0000256" key="4">
    <source>
        <dbReference type="ARBA" id="ARBA00023054"/>
    </source>
</evidence>
<dbReference type="Gene3D" id="3.40.50.300">
    <property type="entry name" value="P-loop containing nucleotide triphosphate hydrolases"/>
    <property type="match status" value="2"/>
</dbReference>
<feature type="domain" description="SMC hinge" evidence="7">
    <location>
        <begin position="501"/>
        <end position="618"/>
    </location>
</feature>
<comment type="subunit">
    <text evidence="6">Homodimer.</text>
</comment>
<evidence type="ECO:0000259" key="7">
    <source>
        <dbReference type="SMART" id="SM00968"/>
    </source>
</evidence>
<dbReference type="GO" id="GO:0007059">
    <property type="term" value="P:chromosome segregation"/>
    <property type="evidence" value="ECO:0007669"/>
    <property type="project" value="UniProtKB-UniRule"/>
</dbReference>
<evidence type="ECO:0000313" key="8">
    <source>
        <dbReference type="EMBL" id="AER66366.1"/>
    </source>
</evidence>
<evidence type="ECO:0000256" key="1">
    <source>
        <dbReference type="ARBA" id="ARBA00022490"/>
    </source>
</evidence>
<dbReference type="GO" id="GO:0030261">
    <property type="term" value="P:chromosome condensation"/>
    <property type="evidence" value="ECO:0007669"/>
    <property type="project" value="InterPro"/>
</dbReference>
<sequence length="1139" mass="129640">MFIERILLRGFKSFGGFHRLDLSPGFTAVVGPNGSGKSNILDALKWALGDSNPGRLRIQRQQDLVFQGSVTKPPAKFAEVTLLLKDEGSFCEIKRRWSPSEGGTVLVDGEKVRLTDLDEVKRKWKLGVDRFAFIGQGEIAEVIQQGPSQRREHFEALFGIDVYRAQREGALARLKEAKDELVRLETLAAELRNRKESIAPEVSRALKAKELLDRLDELKRCYYFIKKNNAEKIILEVTEKIRLLERNHGVAALWPRLWGVGLEYGESKRQELQGRVKKLWDESQKKSMSLENMKKEMFGHGTTIKDFLGHEEGILKDLDKDRVFLENLLKEKSEAEKSVAEAQERLLHKEDLLKAIRERRKLIDEEIQERERKRNGLLKRKEHLERNLELLRSDLSKTGKICFDFGKERDELQIEITDLQGKISALTEDERKAQKDLEEALAKHGGFFSKLQGAASRLQKLRKEITKTASFVEDIEDTIYGQNYPKPVRHLLSASRLGRLGVKLSVVAETIEGPQKILSAIEAFLGGRQYWVLVEDLDAAGQCIKSLRDSTAGRATFLPLEKARPRTPSAESLIEGLDGVISWACDLIKIDEKWETAIRHLMGDLLIVKDYDTAKELSRRGFSCPIVTLEGDVLNPSGTVVGGSKDRKTGAITSRAHLLEKKTHLEQLEREKESLQREIELLEKEEHSWSLRKQSALRDADLVKSALEETRKRLSRLEQRKEDVECLRQKALKKLKELGRGYLNVLQELEQLKEDLLVEEEKHLSIGELKREEEQAKVAVEIEAEKLKAAQDILNRIASEEERLKKSISSREESARLSGQRRKFALEALKALGQQYLSEWNARNELIGRIHEIEKEIGLWENRLSHLKKKKAMADMRSKERTLEIEELKLKKASAETELAELAEMWDGQAIGPSPLEETERRPEEIKKKIRQLERTLKEMGNVQMGVLSEDESLQKRLEYLGEQLRDVSSGIEELERLISKADEHASRIFKDALRNINSRFSELFKNLFGGGEAQLRMAEGGDLWESGVEVIACPPGKRPQHIGQLSGGEQSLAAISLLFAAMEVAEVPIAVLDEVDAALDESNLRRFAALAEEYGKRIQLLCMTHRRATMEHADIMYGVTLSEPGLSQIVGVRLEDWD</sequence>
<evidence type="ECO:0000256" key="5">
    <source>
        <dbReference type="ARBA" id="ARBA00023125"/>
    </source>
</evidence>
<keyword evidence="4 6" id="KW-0175">Coiled coil</keyword>
<dbReference type="GO" id="GO:0016887">
    <property type="term" value="F:ATP hydrolysis activity"/>
    <property type="evidence" value="ECO:0007669"/>
    <property type="project" value="InterPro"/>
</dbReference>
<comment type="function">
    <text evidence="6">Required for chromosome condensation and partitioning.</text>
</comment>
<dbReference type="HAMAP" id="MF_01894">
    <property type="entry name" value="Smc_prok"/>
    <property type="match status" value="1"/>
</dbReference>
<evidence type="ECO:0000256" key="6">
    <source>
        <dbReference type="HAMAP-Rule" id="MF_01894"/>
    </source>
</evidence>
<dbReference type="Pfam" id="PF06470">
    <property type="entry name" value="SMC_hinge"/>
    <property type="match status" value="1"/>
</dbReference>
<dbReference type="STRING" id="580340.Tlie_0631"/>
<name>G7V8S5_THELD</name>
<dbReference type="PANTHER" id="PTHR43977">
    <property type="entry name" value="STRUCTURAL MAINTENANCE OF CHROMOSOMES PROTEIN 3"/>
    <property type="match status" value="1"/>
</dbReference>
<keyword evidence="2 6" id="KW-0547">Nucleotide-binding</keyword>
<dbReference type="EMBL" id="CP003096">
    <property type="protein sequence ID" value="AER66366.1"/>
    <property type="molecule type" value="Genomic_DNA"/>
</dbReference>
<dbReference type="HOGENOM" id="CLU_001042_2_2_0"/>
<comment type="similarity">
    <text evidence="6">Belongs to the SMC family.</text>
</comment>
<dbReference type="GO" id="GO:0005694">
    <property type="term" value="C:chromosome"/>
    <property type="evidence" value="ECO:0007669"/>
    <property type="project" value="InterPro"/>
</dbReference>
<comment type="domain">
    <text evidence="6">Contains large globular domains required for ATP hydrolysis at each terminus and a third globular domain forming a flexible hinge near the middle of the molecule. These domains are separated by coiled-coil structures.</text>
</comment>
<dbReference type="GO" id="GO:0005737">
    <property type="term" value="C:cytoplasm"/>
    <property type="evidence" value="ECO:0007669"/>
    <property type="project" value="UniProtKB-SubCell"/>
</dbReference>
<keyword evidence="1 6" id="KW-0963">Cytoplasm</keyword>
<comment type="subcellular location">
    <subcellularLocation>
        <location evidence="6">Cytoplasm</location>
    </subcellularLocation>
</comment>
<reference evidence="9" key="1">
    <citation type="submission" date="2011-10" db="EMBL/GenBank/DDBJ databases">
        <title>The complete genome of chromosome of Thermovirga lienii DSM 17291.</title>
        <authorList>
            <consortium name="US DOE Joint Genome Institute (JGI-PGF)"/>
            <person name="Lucas S."/>
            <person name="Copeland A."/>
            <person name="Lapidus A."/>
            <person name="Glavina del Rio T."/>
            <person name="Dalin E."/>
            <person name="Tice H."/>
            <person name="Bruce D."/>
            <person name="Goodwin L."/>
            <person name="Pitluck S."/>
            <person name="Peters L."/>
            <person name="Mikhailova N."/>
            <person name="Saunders E."/>
            <person name="Kyrpides N."/>
            <person name="Mavromatis K."/>
            <person name="Ivanova N."/>
            <person name="Last F.I."/>
            <person name="Brettin T."/>
            <person name="Detter J.C."/>
            <person name="Han C."/>
            <person name="Larimer F."/>
            <person name="Land M."/>
            <person name="Hauser L."/>
            <person name="Markowitz V."/>
            <person name="Cheng J.-F."/>
            <person name="Hugenholtz P."/>
            <person name="Woyke T."/>
            <person name="Wu D."/>
            <person name="Spring S."/>
            <person name="Schroeder M."/>
            <person name="Brambilla E.-M."/>
            <person name="Klenk H.-P."/>
            <person name="Eisen J.A."/>
        </authorList>
    </citation>
    <scope>NUCLEOTIDE SEQUENCE [LARGE SCALE GENOMIC DNA]</scope>
    <source>
        <strain evidence="9">ATCC BAA-1197 / DSM 17291 / Cas60314</strain>
    </source>
</reference>
<feature type="coiled-coil region" evidence="6">
    <location>
        <begin position="160"/>
        <end position="194"/>
    </location>
</feature>
<keyword evidence="5 6" id="KW-0238">DNA-binding</keyword>
<dbReference type="InterPro" id="IPR003395">
    <property type="entry name" value="RecF/RecN/SMC_N"/>
</dbReference>
<dbReference type="OrthoDB" id="9808768at2"/>
<dbReference type="KEGG" id="tli:Tlie_0631"/>
<reference evidence="8 9" key="2">
    <citation type="journal article" date="2012" name="Stand. Genomic Sci.">
        <title>Genome sequence of the moderately thermophilic, amino-acid-degrading and sulfur-reducing bacterium Thermovirga lienii type strain (Cas60314(T)).</title>
        <authorList>
            <person name="Goker M."/>
            <person name="Saunders E."/>
            <person name="Lapidus A."/>
            <person name="Nolan M."/>
            <person name="Lucas S."/>
            <person name="Hammon N."/>
            <person name="Deshpande S."/>
            <person name="Cheng J.F."/>
            <person name="Han C."/>
            <person name="Tapia R."/>
            <person name="Goodwin L.A."/>
            <person name="Pitluck S."/>
            <person name="Liolios K."/>
            <person name="Mavromatis K."/>
            <person name="Pagani I."/>
            <person name="Ivanova N."/>
            <person name="Mikhailova N."/>
            <person name="Pati A."/>
            <person name="Chen A."/>
            <person name="Palaniappan K."/>
            <person name="Land M."/>
            <person name="Chang Y.J."/>
            <person name="Jeffries C.D."/>
            <person name="Brambilla E.M."/>
            <person name="Rohde M."/>
            <person name="Spring S."/>
            <person name="Detter J.C."/>
            <person name="Woyke T."/>
            <person name="Bristow J."/>
            <person name="Eisen J.A."/>
            <person name="Markowitz V."/>
            <person name="Hugenholtz P."/>
            <person name="Kyrpides N.C."/>
            <person name="Klenk H.P."/>
        </authorList>
    </citation>
    <scope>NUCLEOTIDE SEQUENCE [LARGE SCALE GENOMIC DNA]</scope>
    <source>
        <strain evidence="9">ATCC BAA-1197 / DSM 17291 / Cas60314</strain>
    </source>
</reference>
<feature type="coiled-coil region" evidence="6">
    <location>
        <begin position="315"/>
        <end position="443"/>
    </location>
</feature>
<dbReference type="Gene3D" id="1.20.1060.20">
    <property type="match status" value="1"/>
</dbReference>
<dbReference type="GO" id="GO:0006260">
    <property type="term" value="P:DNA replication"/>
    <property type="evidence" value="ECO:0007669"/>
    <property type="project" value="UniProtKB-UniRule"/>
</dbReference>
<gene>
    <name evidence="6" type="primary">smc</name>
    <name evidence="8" type="ordered locus">Tlie_0631</name>
</gene>
<dbReference type="Proteomes" id="UP000005868">
    <property type="component" value="Chromosome"/>
</dbReference>
<feature type="binding site" evidence="6">
    <location>
        <begin position="32"/>
        <end position="39"/>
    </location>
    <ligand>
        <name>ATP</name>
        <dbReference type="ChEBI" id="CHEBI:30616"/>
    </ligand>
</feature>
<dbReference type="NCBIfam" id="TIGR02168">
    <property type="entry name" value="SMC_prok_B"/>
    <property type="match status" value="1"/>
</dbReference>
<dbReference type="InterPro" id="IPR010935">
    <property type="entry name" value="SMC_hinge"/>
</dbReference>
<dbReference type="SUPFAM" id="SSF52540">
    <property type="entry name" value="P-loop containing nucleoside triphosphate hydrolases"/>
    <property type="match status" value="1"/>
</dbReference>
<dbReference type="GO" id="GO:0005524">
    <property type="term" value="F:ATP binding"/>
    <property type="evidence" value="ECO:0007669"/>
    <property type="project" value="UniProtKB-UniRule"/>
</dbReference>
<dbReference type="SUPFAM" id="SSF75553">
    <property type="entry name" value="Smc hinge domain"/>
    <property type="match status" value="1"/>
</dbReference>
<keyword evidence="9" id="KW-1185">Reference proteome</keyword>
<dbReference type="Pfam" id="PF02463">
    <property type="entry name" value="SMC_N"/>
    <property type="match status" value="1"/>
</dbReference>
<evidence type="ECO:0000313" key="9">
    <source>
        <dbReference type="Proteomes" id="UP000005868"/>
    </source>
</evidence>
<organism evidence="8 9">
    <name type="scientific">Thermovirga lienii (strain ATCC BAA-1197 / DSM 17291 / Cas60314)</name>
    <dbReference type="NCBI Taxonomy" id="580340"/>
    <lineage>
        <taxon>Bacteria</taxon>
        <taxon>Thermotogati</taxon>
        <taxon>Synergistota</taxon>
        <taxon>Synergistia</taxon>
        <taxon>Synergistales</taxon>
        <taxon>Thermovirgaceae</taxon>
        <taxon>Thermovirga</taxon>
    </lineage>
</organism>
<dbReference type="InterPro" id="IPR027417">
    <property type="entry name" value="P-loop_NTPase"/>
</dbReference>
<keyword evidence="3 6" id="KW-0067">ATP-binding</keyword>
<evidence type="ECO:0000256" key="3">
    <source>
        <dbReference type="ARBA" id="ARBA00022840"/>
    </source>
</evidence>
<feature type="coiled-coil region" evidence="6">
    <location>
        <begin position="658"/>
        <end position="790"/>
    </location>
</feature>
<proteinExistence type="inferred from homology"/>
<accession>G7V8S5</accession>
<protein>
    <recommendedName>
        <fullName evidence="6">Chromosome partition protein Smc</fullName>
    </recommendedName>
</protein>
<feature type="coiled-coil region" evidence="6">
    <location>
        <begin position="850"/>
        <end position="936"/>
    </location>
</feature>
<evidence type="ECO:0000256" key="2">
    <source>
        <dbReference type="ARBA" id="ARBA00022741"/>
    </source>
</evidence>
<dbReference type="eggNOG" id="COG1196">
    <property type="taxonomic scope" value="Bacteria"/>
</dbReference>
<dbReference type="GO" id="GO:0003677">
    <property type="term" value="F:DNA binding"/>
    <property type="evidence" value="ECO:0007669"/>
    <property type="project" value="UniProtKB-UniRule"/>
</dbReference>
<dbReference type="PIRSF" id="PIRSF005719">
    <property type="entry name" value="SMC"/>
    <property type="match status" value="1"/>
</dbReference>
<dbReference type="SMART" id="SM00968">
    <property type="entry name" value="SMC_hinge"/>
    <property type="match status" value="1"/>
</dbReference>
<dbReference type="InterPro" id="IPR011890">
    <property type="entry name" value="SMC_prok"/>
</dbReference>
<dbReference type="GO" id="GO:0007062">
    <property type="term" value="P:sister chromatid cohesion"/>
    <property type="evidence" value="ECO:0007669"/>
    <property type="project" value="InterPro"/>
</dbReference>